<evidence type="ECO:0000313" key="8">
    <source>
        <dbReference type="EMBL" id="MBC3536866.1"/>
    </source>
</evidence>
<dbReference type="Pfam" id="PF02016">
    <property type="entry name" value="Peptidase_S66"/>
    <property type="match status" value="1"/>
</dbReference>
<dbReference type="SUPFAM" id="SSF141986">
    <property type="entry name" value="LD-carboxypeptidase A C-terminal domain-like"/>
    <property type="match status" value="1"/>
</dbReference>
<dbReference type="InterPro" id="IPR003507">
    <property type="entry name" value="S66_fam"/>
</dbReference>
<dbReference type="Gene3D" id="3.40.50.10740">
    <property type="entry name" value="Class I glutamine amidotransferase-like"/>
    <property type="match status" value="1"/>
</dbReference>
<dbReference type="EMBL" id="JACOGK010000015">
    <property type="protein sequence ID" value="MBC3536866.1"/>
    <property type="molecule type" value="Genomic_DNA"/>
</dbReference>
<dbReference type="SUPFAM" id="SSF52317">
    <property type="entry name" value="Class I glutamine amidotransferase-like"/>
    <property type="match status" value="1"/>
</dbReference>
<keyword evidence="2" id="KW-0121">Carboxypeptidase</keyword>
<evidence type="ECO:0000256" key="4">
    <source>
        <dbReference type="ARBA" id="ARBA00022801"/>
    </source>
</evidence>
<sequence length="311" mass="33015">MSKGPALQPGATIGIVAPATHSEGIDLAPGIQALQHLGYRVQLAPHALAQTGYFAGTDADRARDVNDFFRDDRIQAILCLNGGYGSARILDKLDYAMIAAHPKMLIGFSDITALQAALYEKSHLVTVSGPLLVTLHDDRSYSEQQLQQGLAATAPIGEVKLPPGRQLTTLVPGEASGRLIGGNLTVVASLAGTPYELKGDGAILVLEDVGEDAYRLDRMLNQLWQNGLLQRVEAIVYGDFIDCPHDPGDFTADQVLAYYAKLAGKPAVRGLPVGHGPDKAFLPLGVEATLYAPEGAPARLVIRESHTAGHT</sequence>
<evidence type="ECO:0000256" key="5">
    <source>
        <dbReference type="ARBA" id="ARBA00022825"/>
    </source>
</evidence>
<comment type="similarity">
    <text evidence="1">Belongs to the peptidase S66 family.</text>
</comment>
<keyword evidence="9" id="KW-1185">Reference proteome</keyword>
<dbReference type="InterPro" id="IPR029062">
    <property type="entry name" value="Class_I_gatase-like"/>
</dbReference>
<dbReference type="Pfam" id="PF17676">
    <property type="entry name" value="Peptidase_S66C"/>
    <property type="match status" value="1"/>
</dbReference>
<gene>
    <name evidence="8" type="ORF">H8J70_06350</name>
</gene>
<dbReference type="InterPro" id="IPR027461">
    <property type="entry name" value="Carboxypeptidase_A_C_sf"/>
</dbReference>
<feature type="domain" description="LD-carboxypeptidase C-terminal" evidence="7">
    <location>
        <begin position="176"/>
        <end position="290"/>
    </location>
</feature>
<evidence type="ECO:0000256" key="2">
    <source>
        <dbReference type="ARBA" id="ARBA00022645"/>
    </source>
</evidence>
<dbReference type="InterPro" id="IPR040449">
    <property type="entry name" value="Peptidase_S66_N"/>
</dbReference>
<evidence type="ECO:0000313" key="9">
    <source>
        <dbReference type="Proteomes" id="UP000606870"/>
    </source>
</evidence>
<dbReference type="PIRSF" id="PIRSF028757">
    <property type="entry name" value="LD-carboxypeptidase"/>
    <property type="match status" value="1"/>
</dbReference>
<evidence type="ECO:0000256" key="1">
    <source>
        <dbReference type="ARBA" id="ARBA00010233"/>
    </source>
</evidence>
<dbReference type="InterPro" id="IPR027478">
    <property type="entry name" value="LdcA_N"/>
</dbReference>
<comment type="caution">
    <text evidence="8">The sequence shown here is derived from an EMBL/GenBank/DDBJ whole genome shotgun (WGS) entry which is preliminary data.</text>
</comment>
<reference evidence="8 9" key="1">
    <citation type="submission" date="2020-08" db="EMBL/GenBank/DDBJ databases">
        <authorList>
            <person name="Liu C."/>
            <person name="Sun Q."/>
        </authorList>
    </citation>
    <scope>NUCLEOTIDE SEQUENCE [LARGE SCALE GENOMIC DNA]</scope>
    <source>
        <strain evidence="8 9">NSJ-59</strain>
    </source>
</reference>
<evidence type="ECO:0000256" key="3">
    <source>
        <dbReference type="ARBA" id="ARBA00022670"/>
    </source>
</evidence>
<keyword evidence="3" id="KW-0645">Protease</keyword>
<dbReference type="InterPro" id="IPR040921">
    <property type="entry name" value="Peptidase_S66C"/>
</dbReference>
<feature type="domain" description="LD-carboxypeptidase N-terminal" evidence="6">
    <location>
        <begin position="13"/>
        <end position="129"/>
    </location>
</feature>
<accession>A0ABR6VHV9</accession>
<organism evidence="8 9">
    <name type="scientific">Megasphaera hominis</name>
    <dbReference type="NCBI Taxonomy" id="159836"/>
    <lineage>
        <taxon>Bacteria</taxon>
        <taxon>Bacillati</taxon>
        <taxon>Bacillota</taxon>
        <taxon>Negativicutes</taxon>
        <taxon>Veillonellales</taxon>
        <taxon>Veillonellaceae</taxon>
        <taxon>Megasphaera</taxon>
    </lineage>
</organism>
<evidence type="ECO:0000259" key="6">
    <source>
        <dbReference type="Pfam" id="PF02016"/>
    </source>
</evidence>
<dbReference type="PANTHER" id="PTHR30237">
    <property type="entry name" value="MURAMOYLTETRAPEPTIDE CARBOXYPEPTIDASE"/>
    <property type="match status" value="1"/>
</dbReference>
<proteinExistence type="inferred from homology"/>
<dbReference type="Gene3D" id="3.50.30.60">
    <property type="entry name" value="LD-carboxypeptidase A C-terminal domain-like"/>
    <property type="match status" value="1"/>
</dbReference>
<protein>
    <submittedName>
        <fullName evidence="8">LD-carboxypeptidase</fullName>
    </submittedName>
</protein>
<keyword evidence="4" id="KW-0378">Hydrolase</keyword>
<evidence type="ECO:0000259" key="7">
    <source>
        <dbReference type="Pfam" id="PF17676"/>
    </source>
</evidence>
<dbReference type="PANTHER" id="PTHR30237:SF2">
    <property type="entry name" value="MUREIN TETRAPEPTIDE CARBOXYPEPTIDASE"/>
    <property type="match status" value="1"/>
</dbReference>
<keyword evidence="5" id="KW-0720">Serine protease</keyword>
<dbReference type="CDD" id="cd07025">
    <property type="entry name" value="Peptidase_S66"/>
    <property type="match status" value="1"/>
</dbReference>
<dbReference type="Proteomes" id="UP000606870">
    <property type="component" value="Unassembled WGS sequence"/>
</dbReference>
<name>A0ABR6VHV9_9FIRM</name>